<reference evidence="14 17" key="1">
    <citation type="journal article" date="2012" name="J. Bacteriol.">
        <title>Draft Genome Sequence of Turicella otitidis ATCC 51513, Isolated from Middle Ear Fluid from a Child with Otitis Media.</title>
        <authorList>
            <person name="Brinkrolf K."/>
            <person name="Schneider J."/>
            <person name="Knecht M."/>
            <person name="Ruckert C."/>
            <person name="Tauch A."/>
        </authorList>
    </citation>
    <scope>NUCLEOTIDE SEQUENCE [LARGE SCALE GENOMIC DNA]</scope>
    <source>
        <strain evidence="14 17">ATCC 51513</strain>
    </source>
</reference>
<comment type="PTM">
    <text evidence="12">Upon Fe-S cluster removal intramolecular disulfide bonds are formed.</text>
</comment>
<gene>
    <name evidence="12" type="primary">whiB</name>
    <name evidence="14" type="ORF">BN46_1483</name>
    <name evidence="15" type="ORF">HMPREF9719_01498</name>
</gene>
<dbReference type="STRING" id="29321.AAV33_03485"/>
<evidence type="ECO:0000313" key="15">
    <source>
        <dbReference type="EMBL" id="EJZ81583.1"/>
    </source>
</evidence>
<dbReference type="GO" id="GO:0035731">
    <property type="term" value="F:dinitrosyl-iron complex binding"/>
    <property type="evidence" value="ECO:0007669"/>
    <property type="project" value="UniProtKB-UniRule"/>
</dbReference>
<comment type="function">
    <text evidence="12">Acts as a transcriptional regulator. Probably redox-responsive. The apo- but not holo-form probably binds DNA.</text>
</comment>
<evidence type="ECO:0000256" key="10">
    <source>
        <dbReference type="ARBA" id="ARBA00023157"/>
    </source>
</evidence>
<dbReference type="Proteomes" id="UP000011016">
    <property type="component" value="Unassembled WGS sequence"/>
</dbReference>
<feature type="binding site" evidence="12">
    <location>
        <position position="59"/>
    </location>
    <ligand>
        <name>[4Fe-4S] cluster</name>
        <dbReference type="ChEBI" id="CHEBI:49883"/>
    </ligand>
</feature>
<keyword evidence="6 12" id="KW-0408">Iron</keyword>
<evidence type="ECO:0000256" key="12">
    <source>
        <dbReference type="HAMAP-Rule" id="MF_01479"/>
    </source>
</evidence>
<evidence type="ECO:0000256" key="9">
    <source>
        <dbReference type="ARBA" id="ARBA00023125"/>
    </source>
</evidence>
<sequence>MLQHSLVDLLPGPNADLWEWQLDGACRGEDAELFYHPDGERGRARLRREQRAKEICRACPVIEPCRRHALECAEPYGIWGGLTENERRMILKRRTYRPAHRRP</sequence>
<evidence type="ECO:0000313" key="14">
    <source>
        <dbReference type="EMBL" id="CCI84195.1"/>
    </source>
</evidence>
<keyword evidence="5 12" id="KW-0479">Metal-binding</keyword>
<dbReference type="AlphaFoldDB" id="I7KK81"/>
<comment type="PTM">
    <text evidence="12">The Fe-S cluster can be nitrosylated by nitric oxide (NO).</text>
</comment>
<dbReference type="InterPro" id="IPR034768">
    <property type="entry name" value="4FE4S_WBL"/>
</dbReference>
<keyword evidence="10 12" id="KW-1015">Disulfide bond</keyword>
<evidence type="ECO:0000256" key="1">
    <source>
        <dbReference type="ARBA" id="ARBA00004496"/>
    </source>
</evidence>
<evidence type="ECO:0000313" key="16">
    <source>
        <dbReference type="Proteomes" id="UP000006078"/>
    </source>
</evidence>
<evidence type="ECO:0000256" key="5">
    <source>
        <dbReference type="ARBA" id="ARBA00022723"/>
    </source>
</evidence>
<dbReference type="GO" id="GO:0005737">
    <property type="term" value="C:cytoplasm"/>
    <property type="evidence" value="ECO:0007669"/>
    <property type="project" value="UniProtKB-SubCell"/>
</dbReference>
<dbReference type="GO" id="GO:0046872">
    <property type="term" value="F:metal ion binding"/>
    <property type="evidence" value="ECO:0007669"/>
    <property type="project" value="UniProtKB-KW"/>
</dbReference>
<keyword evidence="9 12" id="KW-0238">DNA-binding</keyword>
<feature type="binding site" evidence="12">
    <location>
        <position position="26"/>
    </location>
    <ligand>
        <name>[4Fe-4S] cluster</name>
        <dbReference type="ChEBI" id="CHEBI:49883"/>
    </ligand>
</feature>
<dbReference type="PANTHER" id="PTHR38839:SF5">
    <property type="entry name" value="TRANSCRIPTIONAL REGULATOR WHID"/>
    <property type="match status" value="1"/>
</dbReference>
<comment type="similarity">
    <text evidence="2 12">Belongs to the WhiB family.</text>
</comment>
<keyword evidence="3 12" id="KW-0004">4Fe-4S</keyword>
<dbReference type="InterPro" id="IPR003482">
    <property type="entry name" value="Whib"/>
</dbReference>
<dbReference type="GO" id="GO:0047134">
    <property type="term" value="F:protein-disulfide reductase [NAD(P)H] activity"/>
    <property type="evidence" value="ECO:0007669"/>
    <property type="project" value="TreeGrafter"/>
</dbReference>
<evidence type="ECO:0000259" key="13">
    <source>
        <dbReference type="PROSITE" id="PS51674"/>
    </source>
</evidence>
<dbReference type="EMBL" id="AHAE01000071">
    <property type="protein sequence ID" value="EJZ81583.1"/>
    <property type="molecule type" value="Genomic_DNA"/>
</dbReference>
<keyword evidence="4 12" id="KW-0963">Cytoplasm</keyword>
<dbReference type="GO" id="GO:0045892">
    <property type="term" value="P:negative regulation of DNA-templated transcription"/>
    <property type="evidence" value="ECO:0007669"/>
    <property type="project" value="TreeGrafter"/>
</dbReference>
<dbReference type="PATRIC" id="fig|883169.3.peg.1445"/>
<dbReference type="OrthoDB" id="4954884at2"/>
<evidence type="ECO:0000313" key="17">
    <source>
        <dbReference type="Proteomes" id="UP000011016"/>
    </source>
</evidence>
<dbReference type="eggNOG" id="ENOG5032S23">
    <property type="taxonomic scope" value="Bacteria"/>
</dbReference>
<evidence type="ECO:0000256" key="6">
    <source>
        <dbReference type="ARBA" id="ARBA00023004"/>
    </source>
</evidence>
<dbReference type="EMBL" id="CAJZ01000218">
    <property type="protein sequence ID" value="CCI84195.1"/>
    <property type="molecule type" value="Genomic_DNA"/>
</dbReference>
<proteinExistence type="inferred from homology"/>
<feature type="binding site" evidence="12">
    <location>
        <position position="56"/>
    </location>
    <ligand>
        <name>[4Fe-4S] cluster</name>
        <dbReference type="ChEBI" id="CHEBI:49883"/>
    </ligand>
</feature>
<dbReference type="RefSeq" id="WP_004601388.1">
    <property type="nucleotide sequence ID" value="NZ_HF541868.1"/>
</dbReference>
<evidence type="ECO:0000256" key="2">
    <source>
        <dbReference type="ARBA" id="ARBA00006597"/>
    </source>
</evidence>
<comment type="cofactor">
    <cofactor evidence="12">
        <name>[4Fe-4S] cluster</name>
        <dbReference type="ChEBI" id="CHEBI:49883"/>
    </cofactor>
    <text evidence="12">Binds 1 [4Fe-4S] cluster per subunit. Following nitrosylation of the [4Fe-4S] cluster binds 1 [4Fe-8(NO)] cluster per subunit.</text>
</comment>
<accession>I7KK81</accession>
<organism evidence="14 17">
    <name type="scientific">Corynebacterium otitidis ATCC 51513</name>
    <dbReference type="NCBI Taxonomy" id="883169"/>
    <lineage>
        <taxon>Bacteria</taxon>
        <taxon>Bacillati</taxon>
        <taxon>Actinomycetota</taxon>
        <taxon>Actinomycetes</taxon>
        <taxon>Mycobacteriales</taxon>
        <taxon>Corynebacteriaceae</taxon>
        <taxon>Corynebacterium</taxon>
    </lineage>
</organism>
<dbReference type="HAMAP" id="MF_01479">
    <property type="entry name" value="WhiB"/>
    <property type="match status" value="1"/>
</dbReference>
<evidence type="ECO:0000256" key="4">
    <source>
        <dbReference type="ARBA" id="ARBA00022490"/>
    </source>
</evidence>
<name>I7KK81_9CORY</name>
<evidence type="ECO:0000256" key="8">
    <source>
        <dbReference type="ARBA" id="ARBA00023015"/>
    </source>
</evidence>
<keyword evidence="7 12" id="KW-0411">Iron-sulfur</keyword>
<keyword evidence="8 12" id="KW-0805">Transcription regulation</keyword>
<dbReference type="GO" id="GO:0045454">
    <property type="term" value="P:cell redox homeostasis"/>
    <property type="evidence" value="ECO:0007669"/>
    <property type="project" value="TreeGrafter"/>
</dbReference>
<keyword evidence="11 12" id="KW-0804">Transcription</keyword>
<feature type="binding site" evidence="12">
    <location>
        <position position="65"/>
    </location>
    <ligand>
        <name>[4Fe-4S] cluster</name>
        <dbReference type="ChEBI" id="CHEBI:49883"/>
    </ligand>
</feature>
<dbReference type="GO" id="GO:0003677">
    <property type="term" value="F:DNA binding"/>
    <property type="evidence" value="ECO:0007669"/>
    <property type="project" value="UniProtKB-UniRule"/>
</dbReference>
<dbReference type="GO" id="GO:0051539">
    <property type="term" value="F:4 iron, 4 sulfur cluster binding"/>
    <property type="evidence" value="ECO:0007669"/>
    <property type="project" value="UniProtKB-UniRule"/>
</dbReference>
<protein>
    <recommendedName>
        <fullName evidence="12">Transcriptional regulator WhiB</fullName>
    </recommendedName>
</protein>
<dbReference type="Proteomes" id="UP000006078">
    <property type="component" value="Unassembled WGS sequence"/>
</dbReference>
<keyword evidence="16" id="KW-1185">Reference proteome</keyword>
<evidence type="ECO:0000256" key="11">
    <source>
        <dbReference type="ARBA" id="ARBA00023163"/>
    </source>
</evidence>
<dbReference type="Pfam" id="PF02467">
    <property type="entry name" value="Whib"/>
    <property type="match status" value="1"/>
</dbReference>
<dbReference type="HOGENOM" id="CLU_106245_6_0_11"/>
<feature type="domain" description="4Fe-4S Wbl-type" evidence="13">
    <location>
        <begin position="25"/>
        <end position="89"/>
    </location>
</feature>
<reference evidence="15 16" key="2">
    <citation type="submission" date="2012-08" db="EMBL/GenBank/DDBJ databases">
        <title>The Genome Sequence of Turicella otitidis ATCC 51513.</title>
        <authorList>
            <consortium name="The Broad Institute Genome Sequencing Platform"/>
            <person name="Earl A."/>
            <person name="Ward D."/>
            <person name="Feldgarden M."/>
            <person name="Gevers D."/>
            <person name="Huys G."/>
            <person name="Walker B."/>
            <person name="Young S.K."/>
            <person name="Zeng Q."/>
            <person name="Gargeya S."/>
            <person name="Fitzgerald M."/>
            <person name="Haas B."/>
            <person name="Abouelleil A."/>
            <person name="Alvarado L."/>
            <person name="Arachchi H.M."/>
            <person name="Berlin A.M."/>
            <person name="Chapman S.B."/>
            <person name="Goldberg J."/>
            <person name="Griggs A."/>
            <person name="Gujja S."/>
            <person name="Hansen M."/>
            <person name="Howarth C."/>
            <person name="Imamovic A."/>
            <person name="Larimer J."/>
            <person name="McCowen C."/>
            <person name="Montmayeur A."/>
            <person name="Murphy C."/>
            <person name="Neiman D."/>
            <person name="Pearson M."/>
            <person name="Priest M."/>
            <person name="Roberts A."/>
            <person name="Saif S."/>
            <person name="Shea T."/>
            <person name="Sisk P."/>
            <person name="Sykes S."/>
            <person name="Wortman J."/>
            <person name="Nusbaum C."/>
            <person name="Birren B."/>
        </authorList>
    </citation>
    <scope>NUCLEOTIDE SEQUENCE [LARGE SCALE GENOMIC DNA]</scope>
    <source>
        <strain evidence="15 16">ATCC 51513</strain>
    </source>
</reference>
<evidence type="ECO:0000256" key="7">
    <source>
        <dbReference type="ARBA" id="ARBA00023014"/>
    </source>
</evidence>
<evidence type="ECO:0000256" key="3">
    <source>
        <dbReference type="ARBA" id="ARBA00022485"/>
    </source>
</evidence>
<dbReference type="PANTHER" id="PTHR38839">
    <property type="entry name" value="TRANSCRIPTIONAL REGULATOR WHID-RELATED"/>
    <property type="match status" value="1"/>
</dbReference>
<comment type="caution">
    <text evidence="14">The sequence shown here is derived from an EMBL/GenBank/DDBJ whole genome shotgun (WGS) entry which is preliminary data.</text>
</comment>
<comment type="subcellular location">
    <subcellularLocation>
        <location evidence="1 12">Cytoplasm</location>
    </subcellularLocation>
</comment>
<dbReference type="PROSITE" id="PS51674">
    <property type="entry name" value="4FE4S_WBL"/>
    <property type="match status" value="1"/>
</dbReference>